<name>Q2QV01_ORYSJ</name>
<dbReference type="AlphaFoldDB" id="Q2QV01"/>
<proteinExistence type="predicted"/>
<feature type="region of interest" description="Disordered" evidence="1">
    <location>
        <begin position="1"/>
        <end position="51"/>
    </location>
</feature>
<accession>Q2QV01</accession>
<feature type="region of interest" description="Disordered" evidence="1">
    <location>
        <begin position="98"/>
        <end position="131"/>
    </location>
</feature>
<sequence>MEMAFSLSLFRRPPTMEPPTTSPTSGSTALVSRRSPSPSPAPSAASATASSRLLPMLEEGVGALALRRADVDLGQERTGSTSRRQRLEEVVVAAEAEAEADKGVGEEGRGLEGAGGTARARDERSRHQDRRAVVRVVELPHGRSLCGSGTVLGRKGGENEEEERVEADMRGSTVIRLE</sequence>
<evidence type="ECO:0000256" key="1">
    <source>
        <dbReference type="SAM" id="MobiDB-lite"/>
    </source>
</evidence>
<feature type="compositionally biased region" description="Basic and acidic residues" evidence="1">
    <location>
        <begin position="99"/>
        <end position="110"/>
    </location>
</feature>
<feature type="compositionally biased region" description="Basic and acidic residues" evidence="1">
    <location>
        <begin position="119"/>
        <end position="131"/>
    </location>
</feature>
<reference evidence="2" key="3">
    <citation type="submission" date="2006-01" db="EMBL/GenBank/DDBJ databases">
        <authorList>
            <person name="Buell R."/>
        </authorList>
    </citation>
    <scope>NUCLEOTIDE SEQUENCE</scope>
</reference>
<feature type="region of interest" description="Disordered" evidence="1">
    <location>
        <begin position="66"/>
        <end position="86"/>
    </location>
</feature>
<protein>
    <submittedName>
        <fullName evidence="2">Uncharacterized protein</fullName>
    </submittedName>
</protein>
<feature type="region of interest" description="Disordered" evidence="1">
    <location>
        <begin position="147"/>
        <end position="178"/>
    </location>
</feature>
<dbReference type="EMBL" id="DP000011">
    <property type="protein sequence ID" value="ABA97255.1"/>
    <property type="molecule type" value="Genomic_DNA"/>
</dbReference>
<gene>
    <name evidence="2" type="ordered locus">LOC_Os12g14510</name>
</gene>
<organism evidence="2">
    <name type="scientific">Oryza sativa subsp. japonica</name>
    <name type="common">Rice</name>
    <dbReference type="NCBI Taxonomy" id="39947"/>
    <lineage>
        <taxon>Eukaryota</taxon>
        <taxon>Viridiplantae</taxon>
        <taxon>Streptophyta</taxon>
        <taxon>Embryophyta</taxon>
        <taxon>Tracheophyta</taxon>
        <taxon>Spermatophyta</taxon>
        <taxon>Magnoliopsida</taxon>
        <taxon>Liliopsida</taxon>
        <taxon>Poales</taxon>
        <taxon>Poaceae</taxon>
        <taxon>BOP clade</taxon>
        <taxon>Oryzoideae</taxon>
        <taxon>Oryzeae</taxon>
        <taxon>Oryzinae</taxon>
        <taxon>Oryza</taxon>
        <taxon>Oryza sativa</taxon>
    </lineage>
</organism>
<evidence type="ECO:0000313" key="2">
    <source>
        <dbReference type="EMBL" id="ABA97255.1"/>
    </source>
</evidence>
<feature type="compositionally biased region" description="Low complexity" evidence="1">
    <location>
        <begin position="22"/>
        <end position="51"/>
    </location>
</feature>
<reference evidence="2" key="1">
    <citation type="journal article" date="2005" name="BMC Biol.">
        <title>The sequence of rice chromosomes 11 and 12, rich in disease resistance genes and recent gene duplications.</title>
        <authorList>
            <consortium name="The rice chromosomes 11 and 12 sequencing consortia"/>
        </authorList>
    </citation>
    <scope>NUCLEOTIDE SEQUENCE [LARGE SCALE GENOMIC DNA]</scope>
</reference>
<reference evidence="2" key="2">
    <citation type="submission" date="2005-04" db="EMBL/GenBank/DDBJ databases">
        <authorList>
            <person name="Buell C.R."/>
            <person name="Wing R.A."/>
            <person name="McCombie W.A."/>
            <person name="Ouyang S."/>
        </authorList>
    </citation>
    <scope>NUCLEOTIDE SEQUENCE</scope>
</reference>